<sequence>MKELVLTIEDLNVVYGTKTVLEIEKLMVYQHERIGIIGNNGEGKSTLLKAIEGRLPEGKGSVNSQIEFSYFDQLNHTEKPMNGEVNEEILSRFSVPDYSIEKMSGGEKAKYNLAYILSEYKEGLILDEPTTHLDQRSISYLIEELRFFYGTLLFVSHDRYFLNELATKIWEISDGKVKEYSGNFEDYRRQKDLEVMEKKKTYENYENQKKSLEKSIEKSKQQVDKLTQNRKKNTKKQIKPSRLSSSKQKDTVQKSIQKNVKTLEKRLSGLEVVTSEGNEKHISFPKTKFEMLHNDFPIKGDKVTLVNENKVLVEDVDFQFEKGKKIAIVGENGSGKTTFLDAILEAKEGISVSSKAFISVYEQLAYQLNHNESVITYLMNQTDYKEAVVRSILHKIGFTQNELTKRYNVLSGGERTRVSLALTMLRPSNILILDEPTNFVDLRTIEALESLIQSYPGTVLFTSHDKTFIQNTAEVVYEISNKKIVRINN</sequence>
<dbReference type="AlphaFoldDB" id="A0A430AXD3"/>
<dbReference type="GeneID" id="95580157"/>
<evidence type="ECO:0000256" key="2">
    <source>
        <dbReference type="ARBA" id="ARBA00022741"/>
    </source>
</evidence>
<feature type="compositionally biased region" description="Basic residues" evidence="4">
    <location>
        <begin position="228"/>
        <end position="239"/>
    </location>
</feature>
<evidence type="ECO:0000256" key="4">
    <source>
        <dbReference type="SAM" id="MobiDB-lite"/>
    </source>
</evidence>
<accession>A0A430AXD3</accession>
<feature type="region of interest" description="Disordered" evidence="4">
    <location>
        <begin position="206"/>
        <end position="255"/>
    </location>
</feature>
<comment type="caution">
    <text evidence="6">The sequence shown here is derived from an EMBL/GenBank/DDBJ whole genome shotgun (WGS) entry which is preliminary data.</text>
</comment>
<evidence type="ECO:0000256" key="3">
    <source>
        <dbReference type="ARBA" id="ARBA00022840"/>
    </source>
</evidence>
<dbReference type="EMBL" id="NGKB01000010">
    <property type="protein sequence ID" value="RSU12713.1"/>
    <property type="molecule type" value="Genomic_DNA"/>
</dbReference>
<dbReference type="SUPFAM" id="SSF52540">
    <property type="entry name" value="P-loop containing nucleoside triphosphate hydrolases"/>
    <property type="match status" value="2"/>
</dbReference>
<dbReference type="PROSITE" id="PS00211">
    <property type="entry name" value="ABC_TRANSPORTER_1"/>
    <property type="match status" value="1"/>
</dbReference>
<dbReference type="PANTHER" id="PTHR19211">
    <property type="entry name" value="ATP-BINDING TRANSPORT PROTEIN-RELATED"/>
    <property type="match status" value="1"/>
</dbReference>
<dbReference type="CDD" id="cd03221">
    <property type="entry name" value="ABCF_EF-3"/>
    <property type="match status" value="2"/>
</dbReference>
<reference evidence="6 7" key="1">
    <citation type="submission" date="2017-05" db="EMBL/GenBank/DDBJ databases">
        <title>Vagococcus spp. assemblies.</title>
        <authorList>
            <person name="Gulvik C.A."/>
        </authorList>
    </citation>
    <scope>NUCLEOTIDE SEQUENCE [LARGE SCALE GENOMIC DNA]</scope>
    <source>
        <strain evidence="6 7">SS1714</strain>
    </source>
</reference>
<dbReference type="InterPro" id="IPR027417">
    <property type="entry name" value="P-loop_NTPase"/>
</dbReference>
<dbReference type="PANTHER" id="PTHR19211:SF100">
    <property type="entry name" value="RIBOSOME PROTECTION PROTEIN VMLR"/>
    <property type="match status" value="1"/>
</dbReference>
<dbReference type="InterPro" id="IPR003439">
    <property type="entry name" value="ABC_transporter-like_ATP-bd"/>
</dbReference>
<feature type="domain" description="ABC transporter" evidence="5">
    <location>
        <begin position="6"/>
        <end position="199"/>
    </location>
</feature>
<dbReference type="GO" id="GO:0005524">
    <property type="term" value="F:ATP binding"/>
    <property type="evidence" value="ECO:0007669"/>
    <property type="project" value="UniProtKB-KW"/>
</dbReference>
<organism evidence="6 7">
    <name type="scientific">Vagococcus carniphilus</name>
    <dbReference type="NCBI Taxonomy" id="218144"/>
    <lineage>
        <taxon>Bacteria</taxon>
        <taxon>Bacillati</taxon>
        <taxon>Bacillota</taxon>
        <taxon>Bacilli</taxon>
        <taxon>Lactobacillales</taxon>
        <taxon>Enterococcaceae</taxon>
        <taxon>Vagococcus</taxon>
    </lineage>
</organism>
<keyword evidence="7" id="KW-1185">Reference proteome</keyword>
<dbReference type="InterPro" id="IPR032781">
    <property type="entry name" value="ABC_tran_Xtn"/>
</dbReference>
<dbReference type="PROSITE" id="PS50893">
    <property type="entry name" value="ABC_TRANSPORTER_2"/>
    <property type="match status" value="2"/>
</dbReference>
<proteinExistence type="predicted"/>
<keyword evidence="3" id="KW-0067">ATP-binding</keyword>
<dbReference type="InterPro" id="IPR003593">
    <property type="entry name" value="AAA+_ATPase"/>
</dbReference>
<evidence type="ECO:0000259" key="5">
    <source>
        <dbReference type="PROSITE" id="PS50893"/>
    </source>
</evidence>
<evidence type="ECO:0000313" key="7">
    <source>
        <dbReference type="Proteomes" id="UP000288028"/>
    </source>
</evidence>
<dbReference type="GO" id="GO:0016887">
    <property type="term" value="F:ATP hydrolysis activity"/>
    <property type="evidence" value="ECO:0007669"/>
    <property type="project" value="InterPro"/>
</dbReference>
<keyword evidence="1" id="KW-0677">Repeat</keyword>
<dbReference type="Proteomes" id="UP000288028">
    <property type="component" value="Unassembled WGS sequence"/>
</dbReference>
<evidence type="ECO:0000313" key="6">
    <source>
        <dbReference type="EMBL" id="RSU12713.1"/>
    </source>
</evidence>
<gene>
    <name evidence="6" type="ORF">CBF28_10320</name>
</gene>
<keyword evidence="2" id="KW-0547">Nucleotide-binding</keyword>
<dbReference type="InterPro" id="IPR017871">
    <property type="entry name" value="ABC_transporter-like_CS"/>
</dbReference>
<feature type="compositionally biased region" description="Basic and acidic residues" evidence="4">
    <location>
        <begin position="206"/>
        <end position="223"/>
    </location>
</feature>
<evidence type="ECO:0000256" key="1">
    <source>
        <dbReference type="ARBA" id="ARBA00022737"/>
    </source>
</evidence>
<dbReference type="NCBIfam" id="NF000355">
    <property type="entry name" value="ribo_prot_ABC_F"/>
    <property type="match status" value="1"/>
</dbReference>
<feature type="domain" description="ABC transporter" evidence="5">
    <location>
        <begin position="298"/>
        <end position="487"/>
    </location>
</feature>
<name>A0A430AXD3_9ENTE</name>
<protein>
    <submittedName>
        <fullName evidence="6">ABC-F type ribosomal protection protein</fullName>
    </submittedName>
</protein>
<dbReference type="Pfam" id="PF12848">
    <property type="entry name" value="ABC_tran_Xtn"/>
    <property type="match status" value="1"/>
</dbReference>
<dbReference type="RefSeq" id="WP_126794956.1">
    <property type="nucleotide sequence ID" value="NZ_CP060720.1"/>
</dbReference>
<dbReference type="SMART" id="SM00382">
    <property type="entry name" value="AAA"/>
    <property type="match status" value="2"/>
</dbReference>
<dbReference type="InterPro" id="IPR050611">
    <property type="entry name" value="ABCF"/>
</dbReference>
<dbReference type="Pfam" id="PF00005">
    <property type="entry name" value="ABC_tran"/>
    <property type="match status" value="2"/>
</dbReference>
<dbReference type="OrthoDB" id="9760950at2"/>
<dbReference type="Gene3D" id="3.40.50.300">
    <property type="entry name" value="P-loop containing nucleotide triphosphate hydrolases"/>
    <property type="match status" value="3"/>
</dbReference>